<dbReference type="RefSeq" id="WP_344931017.1">
    <property type="nucleotide sequence ID" value="NZ_BAABCW010000039.1"/>
</dbReference>
<name>A0ABP6V032_9FLAO</name>
<evidence type="ECO:0000313" key="2">
    <source>
        <dbReference type="EMBL" id="GAA3523686.1"/>
    </source>
</evidence>
<dbReference type="Pfam" id="PF09346">
    <property type="entry name" value="SMI1_KNR4"/>
    <property type="match status" value="1"/>
</dbReference>
<sequence length="112" mass="13399">MINDINFFKENNSRYPESIYQDNMVKPDLYNPKRIPFATDESGQYLCIDYDPDTKGQYGQIIYLPCAEPEPISVIAKNFDEFLEFVMRLSKKQFRQSFYFVYFQILIVDCKF</sequence>
<comment type="caution">
    <text evidence="2">The sequence shown here is derived from an EMBL/GenBank/DDBJ whole genome shotgun (WGS) entry which is preliminary data.</text>
</comment>
<feature type="domain" description="Knr4/Smi1-like" evidence="1">
    <location>
        <begin position="8"/>
        <end position="84"/>
    </location>
</feature>
<dbReference type="Proteomes" id="UP001500459">
    <property type="component" value="Unassembled WGS sequence"/>
</dbReference>
<dbReference type="EMBL" id="BAABCW010000039">
    <property type="protein sequence ID" value="GAA3523686.1"/>
    <property type="molecule type" value="Genomic_DNA"/>
</dbReference>
<reference evidence="3" key="1">
    <citation type="journal article" date="2019" name="Int. J. Syst. Evol. Microbiol.">
        <title>The Global Catalogue of Microorganisms (GCM) 10K type strain sequencing project: providing services to taxonomists for standard genome sequencing and annotation.</title>
        <authorList>
            <consortium name="The Broad Institute Genomics Platform"/>
            <consortium name="The Broad Institute Genome Sequencing Center for Infectious Disease"/>
            <person name="Wu L."/>
            <person name="Ma J."/>
        </authorList>
    </citation>
    <scope>NUCLEOTIDE SEQUENCE [LARGE SCALE GENOMIC DNA]</scope>
    <source>
        <strain evidence="3">JCM 17106</strain>
    </source>
</reference>
<proteinExistence type="predicted"/>
<dbReference type="Gene3D" id="3.40.1580.10">
    <property type="entry name" value="SMI1/KNR4-like"/>
    <property type="match status" value="1"/>
</dbReference>
<evidence type="ECO:0000313" key="3">
    <source>
        <dbReference type="Proteomes" id="UP001500459"/>
    </source>
</evidence>
<gene>
    <name evidence="2" type="ORF">GCM10022393_43210</name>
</gene>
<organism evidence="2 3">
    <name type="scientific">Aquimarina addita</name>
    <dbReference type="NCBI Taxonomy" id="870485"/>
    <lineage>
        <taxon>Bacteria</taxon>
        <taxon>Pseudomonadati</taxon>
        <taxon>Bacteroidota</taxon>
        <taxon>Flavobacteriia</taxon>
        <taxon>Flavobacteriales</taxon>
        <taxon>Flavobacteriaceae</taxon>
        <taxon>Aquimarina</taxon>
    </lineage>
</organism>
<evidence type="ECO:0000259" key="1">
    <source>
        <dbReference type="Pfam" id="PF09346"/>
    </source>
</evidence>
<accession>A0ABP6V032</accession>
<keyword evidence="3" id="KW-1185">Reference proteome</keyword>
<protein>
    <recommendedName>
        <fullName evidence="1">Knr4/Smi1-like domain-containing protein</fullName>
    </recommendedName>
</protein>
<dbReference type="InterPro" id="IPR037883">
    <property type="entry name" value="Knr4/Smi1-like_sf"/>
</dbReference>
<dbReference type="SUPFAM" id="SSF160631">
    <property type="entry name" value="SMI1/KNR4-like"/>
    <property type="match status" value="1"/>
</dbReference>
<dbReference type="InterPro" id="IPR018958">
    <property type="entry name" value="Knr4/Smi1-like_dom"/>
</dbReference>